<evidence type="ECO:0000256" key="9">
    <source>
        <dbReference type="RuleBase" id="RU364072"/>
    </source>
</evidence>
<gene>
    <name evidence="11" type="primary">accB</name>
    <name evidence="11" type="ORF">ACFPP7_01940</name>
</gene>
<keyword evidence="8 9" id="KW-0092">Biotin</keyword>
<evidence type="ECO:0000256" key="1">
    <source>
        <dbReference type="ARBA" id="ARBA00003761"/>
    </source>
</evidence>
<dbReference type="Pfam" id="PF00364">
    <property type="entry name" value="Biotin_lipoyl"/>
    <property type="match status" value="1"/>
</dbReference>
<evidence type="ECO:0000313" key="11">
    <source>
        <dbReference type="EMBL" id="MFC5519679.1"/>
    </source>
</evidence>
<dbReference type="SUPFAM" id="SSF51230">
    <property type="entry name" value="Single hybrid motif"/>
    <property type="match status" value="1"/>
</dbReference>
<dbReference type="PANTHER" id="PTHR45266">
    <property type="entry name" value="OXALOACETATE DECARBOXYLASE ALPHA CHAIN"/>
    <property type="match status" value="1"/>
</dbReference>
<keyword evidence="12" id="KW-1185">Reference proteome</keyword>
<evidence type="ECO:0000256" key="8">
    <source>
        <dbReference type="ARBA" id="ARBA00023267"/>
    </source>
</evidence>
<evidence type="ECO:0000313" key="12">
    <source>
        <dbReference type="Proteomes" id="UP001596084"/>
    </source>
</evidence>
<evidence type="ECO:0000256" key="6">
    <source>
        <dbReference type="ARBA" id="ARBA00023098"/>
    </source>
</evidence>
<comment type="function">
    <text evidence="1 9">This protein is a component of the acetyl coenzyme A carboxylase complex; first, biotin carboxylase catalyzes the carboxylation of the carrier protein and then the transcarboxylase transfers the carboxyl group to form malonyl-CoA.</text>
</comment>
<proteinExistence type="predicted"/>
<comment type="pathway">
    <text evidence="2 9">Lipid metabolism; fatty acid biosynthesis.</text>
</comment>
<organism evidence="11 12">
    <name type="scientific">Polaromonas jejuensis</name>
    <dbReference type="NCBI Taxonomy" id="457502"/>
    <lineage>
        <taxon>Bacteria</taxon>
        <taxon>Pseudomonadati</taxon>
        <taxon>Pseudomonadota</taxon>
        <taxon>Betaproteobacteria</taxon>
        <taxon>Burkholderiales</taxon>
        <taxon>Comamonadaceae</taxon>
        <taxon>Polaromonas</taxon>
    </lineage>
</organism>
<dbReference type="CDD" id="cd06850">
    <property type="entry name" value="biotinyl_domain"/>
    <property type="match status" value="1"/>
</dbReference>
<comment type="caution">
    <text evidence="11">The sequence shown here is derived from an EMBL/GenBank/DDBJ whole genome shotgun (WGS) entry which is preliminary data.</text>
</comment>
<dbReference type="InterPro" id="IPR001882">
    <property type="entry name" value="Biotin_BS"/>
</dbReference>
<name>A0ABW0Q5W6_9BURK</name>
<dbReference type="RefSeq" id="WP_068831884.1">
    <property type="nucleotide sequence ID" value="NZ_JBHSMX010000003.1"/>
</dbReference>
<protein>
    <recommendedName>
        <fullName evidence="3 9">Biotin carboxyl carrier protein of acetyl-CoA carboxylase</fullName>
    </recommendedName>
</protein>
<dbReference type="InterPro" id="IPR050709">
    <property type="entry name" value="Biotin_Carboxyl_Carrier/Decarb"/>
</dbReference>
<keyword evidence="7 9" id="KW-0275">Fatty acid biosynthesis</keyword>
<dbReference type="PROSITE" id="PS50968">
    <property type="entry name" value="BIOTINYL_LIPOYL"/>
    <property type="match status" value="1"/>
</dbReference>
<reference evidence="12" key="1">
    <citation type="journal article" date="2019" name="Int. J. Syst. Evol. Microbiol.">
        <title>The Global Catalogue of Microorganisms (GCM) 10K type strain sequencing project: providing services to taxonomists for standard genome sequencing and annotation.</title>
        <authorList>
            <consortium name="The Broad Institute Genomics Platform"/>
            <consortium name="The Broad Institute Genome Sequencing Center for Infectious Disease"/>
            <person name="Wu L."/>
            <person name="Ma J."/>
        </authorList>
    </citation>
    <scope>NUCLEOTIDE SEQUENCE [LARGE SCALE GENOMIC DNA]</scope>
    <source>
        <strain evidence="12">CGMCC 4.7277</strain>
    </source>
</reference>
<dbReference type="Proteomes" id="UP001596084">
    <property type="component" value="Unassembled WGS sequence"/>
</dbReference>
<feature type="domain" description="Lipoyl-binding" evidence="10">
    <location>
        <begin position="74"/>
        <end position="155"/>
    </location>
</feature>
<dbReference type="PRINTS" id="PR01071">
    <property type="entry name" value="ACOABIOTINCC"/>
</dbReference>
<accession>A0ABW0Q5W6</accession>
<dbReference type="GO" id="GO:0003989">
    <property type="term" value="F:acetyl-CoA carboxylase activity"/>
    <property type="evidence" value="ECO:0007669"/>
    <property type="project" value="UniProtKB-EC"/>
</dbReference>
<dbReference type="Gene3D" id="2.40.50.100">
    <property type="match status" value="1"/>
</dbReference>
<keyword evidence="5 9" id="KW-0276">Fatty acid metabolism</keyword>
<dbReference type="InterPro" id="IPR000089">
    <property type="entry name" value="Biotin_lipoyl"/>
</dbReference>
<keyword evidence="4 9" id="KW-0444">Lipid biosynthesis</keyword>
<dbReference type="PROSITE" id="PS00188">
    <property type="entry name" value="BIOTIN"/>
    <property type="match status" value="1"/>
</dbReference>
<evidence type="ECO:0000259" key="10">
    <source>
        <dbReference type="PROSITE" id="PS50968"/>
    </source>
</evidence>
<keyword evidence="11" id="KW-0436">Ligase</keyword>
<evidence type="ECO:0000256" key="3">
    <source>
        <dbReference type="ARBA" id="ARBA00017562"/>
    </source>
</evidence>
<dbReference type="PANTHER" id="PTHR45266:SF3">
    <property type="entry name" value="OXALOACETATE DECARBOXYLASE ALPHA CHAIN"/>
    <property type="match status" value="1"/>
</dbReference>
<sequence length="167" mass="17086">MDQQQIKALIDALAASDLSELEYSHNGETLRLVKRSALAAAPRSGGGADAARFPAVAPASSSAPSSAAAFAAASSTVSPTELAAPLYGVVHLRPSPDESPFVTAGQAVKAGQILCVIEAMKVFNEVRAEQDVTVQDVLVSSGQEVEAGQPLFRFGSASGHGAEDSHV</sequence>
<keyword evidence="6 9" id="KW-0443">Lipid metabolism</keyword>
<dbReference type="InterPro" id="IPR001249">
    <property type="entry name" value="AcCoA_biotinCC"/>
</dbReference>
<dbReference type="NCBIfam" id="TIGR00531">
    <property type="entry name" value="BCCP"/>
    <property type="match status" value="1"/>
</dbReference>
<evidence type="ECO:0000256" key="4">
    <source>
        <dbReference type="ARBA" id="ARBA00022516"/>
    </source>
</evidence>
<evidence type="ECO:0000256" key="7">
    <source>
        <dbReference type="ARBA" id="ARBA00023160"/>
    </source>
</evidence>
<dbReference type="EMBL" id="JBHSMX010000003">
    <property type="protein sequence ID" value="MFC5519679.1"/>
    <property type="molecule type" value="Genomic_DNA"/>
</dbReference>
<dbReference type="InterPro" id="IPR011053">
    <property type="entry name" value="Single_hybrid_motif"/>
</dbReference>
<evidence type="ECO:0000256" key="2">
    <source>
        <dbReference type="ARBA" id="ARBA00005194"/>
    </source>
</evidence>
<evidence type="ECO:0000256" key="5">
    <source>
        <dbReference type="ARBA" id="ARBA00022832"/>
    </source>
</evidence>